<dbReference type="EMBL" id="JAWDGP010004561">
    <property type="protein sequence ID" value="KAK3763424.1"/>
    <property type="molecule type" value="Genomic_DNA"/>
</dbReference>
<dbReference type="AlphaFoldDB" id="A0AAE1DAD8"/>
<name>A0AAE1DAD8_9GAST</name>
<accession>A0AAE1DAD8</accession>
<keyword evidence="2" id="KW-1185">Reference proteome</keyword>
<evidence type="ECO:0000313" key="2">
    <source>
        <dbReference type="Proteomes" id="UP001283361"/>
    </source>
</evidence>
<organism evidence="1 2">
    <name type="scientific">Elysia crispata</name>
    <name type="common">lettuce slug</name>
    <dbReference type="NCBI Taxonomy" id="231223"/>
    <lineage>
        <taxon>Eukaryota</taxon>
        <taxon>Metazoa</taxon>
        <taxon>Spiralia</taxon>
        <taxon>Lophotrochozoa</taxon>
        <taxon>Mollusca</taxon>
        <taxon>Gastropoda</taxon>
        <taxon>Heterobranchia</taxon>
        <taxon>Euthyneura</taxon>
        <taxon>Panpulmonata</taxon>
        <taxon>Sacoglossa</taxon>
        <taxon>Placobranchoidea</taxon>
        <taxon>Plakobranchidae</taxon>
        <taxon>Elysia</taxon>
    </lineage>
</organism>
<reference evidence="1" key="1">
    <citation type="journal article" date="2023" name="G3 (Bethesda)">
        <title>A reference genome for the long-term kleptoplast-retaining sea slug Elysia crispata morphotype clarki.</title>
        <authorList>
            <person name="Eastman K.E."/>
            <person name="Pendleton A.L."/>
            <person name="Shaikh M.A."/>
            <person name="Suttiyut T."/>
            <person name="Ogas R."/>
            <person name="Tomko P."/>
            <person name="Gavelis G."/>
            <person name="Widhalm J.R."/>
            <person name="Wisecaver J.H."/>
        </authorList>
    </citation>
    <scope>NUCLEOTIDE SEQUENCE</scope>
    <source>
        <strain evidence="1">ECLA1</strain>
    </source>
</reference>
<dbReference type="Proteomes" id="UP001283361">
    <property type="component" value="Unassembled WGS sequence"/>
</dbReference>
<gene>
    <name evidence="1" type="ORF">RRG08_007479</name>
</gene>
<comment type="caution">
    <text evidence="1">The sequence shown here is derived from an EMBL/GenBank/DDBJ whole genome shotgun (WGS) entry which is preliminary data.</text>
</comment>
<protein>
    <submittedName>
        <fullName evidence="1">Uncharacterized protein</fullName>
    </submittedName>
</protein>
<proteinExistence type="predicted"/>
<evidence type="ECO:0000313" key="1">
    <source>
        <dbReference type="EMBL" id="KAK3763424.1"/>
    </source>
</evidence>
<sequence>MKQGFPGFREEQNKDLVSAEANYGLTIRWILGLACTLWFTVYITGQGEGQGETSARLLLFLSFSGPSLTTAD</sequence>